<keyword evidence="5" id="KW-1185">Reference proteome</keyword>
<evidence type="ECO:0000256" key="2">
    <source>
        <dbReference type="ARBA" id="ARBA00023216"/>
    </source>
</evidence>
<evidence type="ECO:0000313" key="5">
    <source>
        <dbReference type="Proteomes" id="UP000734854"/>
    </source>
</evidence>
<evidence type="ECO:0000256" key="3">
    <source>
        <dbReference type="RuleBase" id="RU363099"/>
    </source>
</evidence>
<accession>A0A8J5G7K9</accession>
<keyword evidence="3" id="KW-0052">Apoplast</keyword>
<dbReference type="Pfam" id="PF03018">
    <property type="entry name" value="Dirigent"/>
    <property type="match status" value="1"/>
</dbReference>
<evidence type="ECO:0000313" key="4">
    <source>
        <dbReference type="EMBL" id="KAG6497419.1"/>
    </source>
</evidence>
<dbReference type="GO" id="GO:0048046">
    <property type="term" value="C:apoplast"/>
    <property type="evidence" value="ECO:0007669"/>
    <property type="project" value="UniProtKB-SubCell"/>
</dbReference>
<proteinExistence type="inferred from homology"/>
<dbReference type="PANTHER" id="PTHR21495">
    <property type="entry name" value="NUCLEOPORIN-RELATED"/>
    <property type="match status" value="1"/>
</dbReference>
<evidence type="ECO:0000256" key="1">
    <source>
        <dbReference type="ARBA" id="ARBA00022737"/>
    </source>
</evidence>
<dbReference type="Proteomes" id="UP000734854">
    <property type="component" value="Unassembled WGS sequence"/>
</dbReference>
<comment type="similarity">
    <text evidence="3">Belongs to the plant dirigent protein family.</text>
</comment>
<dbReference type="InterPro" id="IPR001464">
    <property type="entry name" value="Annexin"/>
</dbReference>
<keyword evidence="1" id="KW-0677">Repeat</keyword>
<comment type="subcellular location">
    <subcellularLocation>
        <location evidence="3">Secreted</location>
        <location evidence="3">Extracellular space</location>
        <location evidence="3">Apoplast</location>
    </subcellularLocation>
</comment>
<dbReference type="InterPro" id="IPR018502">
    <property type="entry name" value="Annexin_repeat"/>
</dbReference>
<dbReference type="InterPro" id="IPR037104">
    <property type="entry name" value="Annexin_sf"/>
</dbReference>
<dbReference type="GO" id="GO:0005544">
    <property type="term" value="F:calcium-dependent phospholipid binding"/>
    <property type="evidence" value="ECO:0007669"/>
    <property type="project" value="InterPro"/>
</dbReference>
<comment type="function">
    <text evidence="3">Dirigent proteins impart stereoselectivity on the phenoxy radical-coupling reaction, yielding optically active lignans from two molecules of coniferyl alcohol in the biosynthesis of lignans, flavonolignans, and alkaloids and thus plays a central role in plant secondary metabolism.</text>
</comment>
<dbReference type="GO" id="GO:0005509">
    <property type="term" value="F:calcium ion binding"/>
    <property type="evidence" value="ECO:0007669"/>
    <property type="project" value="InterPro"/>
</dbReference>
<organism evidence="4 5">
    <name type="scientific">Zingiber officinale</name>
    <name type="common">Ginger</name>
    <name type="synonym">Amomum zingiber</name>
    <dbReference type="NCBI Taxonomy" id="94328"/>
    <lineage>
        <taxon>Eukaryota</taxon>
        <taxon>Viridiplantae</taxon>
        <taxon>Streptophyta</taxon>
        <taxon>Embryophyta</taxon>
        <taxon>Tracheophyta</taxon>
        <taxon>Spermatophyta</taxon>
        <taxon>Magnoliopsida</taxon>
        <taxon>Liliopsida</taxon>
        <taxon>Zingiberales</taxon>
        <taxon>Zingiberaceae</taxon>
        <taxon>Zingiber</taxon>
    </lineage>
</organism>
<dbReference type="Pfam" id="PF00191">
    <property type="entry name" value="Annexin"/>
    <property type="match status" value="1"/>
</dbReference>
<keyword evidence="3" id="KW-0964">Secreted</keyword>
<comment type="subunit">
    <text evidence="3">Homodimer.</text>
</comment>
<gene>
    <name evidence="4" type="ORF">ZIOFF_045318</name>
</gene>
<keyword evidence="2" id="KW-0041">Annexin</keyword>
<sequence>MVGFAQNYSVHLHFYFLERVAGSPNATGVVSVNLHPESPAGGFGNIGVINNILLEEPEPSSSVIGRAQGLTVFSDLAGLSITTALNLVFTAGEYNGSSLAMFRRFVDKSVHMFDQRNLTSGGVGAPVHKLDGHKWFLDKASIFRRAAEDGFLNIWDYEGWGTNEKTLINILAHRNATQRKQIQLAYEELYNESLTKKLESELKGNFEFTNLKYYSRVEIDEVRFEWAECMLDYI</sequence>
<comment type="caution">
    <text evidence="4">The sequence shown here is derived from an EMBL/GenBank/DDBJ whole genome shotgun (WGS) entry which is preliminary data.</text>
</comment>
<dbReference type="InterPro" id="IPR004265">
    <property type="entry name" value="Dirigent"/>
</dbReference>
<dbReference type="GO" id="GO:0006950">
    <property type="term" value="P:response to stress"/>
    <property type="evidence" value="ECO:0007669"/>
    <property type="project" value="UniProtKB-ARBA"/>
</dbReference>
<dbReference type="EMBL" id="JACMSC010000012">
    <property type="protein sequence ID" value="KAG6497419.1"/>
    <property type="molecule type" value="Genomic_DNA"/>
</dbReference>
<dbReference type="SMART" id="SM00335">
    <property type="entry name" value="ANX"/>
    <property type="match status" value="1"/>
</dbReference>
<protein>
    <recommendedName>
        <fullName evidence="3">Dirigent protein</fullName>
    </recommendedName>
</protein>
<dbReference type="AlphaFoldDB" id="A0A8J5G7K9"/>
<dbReference type="PRINTS" id="PR00196">
    <property type="entry name" value="ANNEXIN"/>
</dbReference>
<reference evidence="4 5" key="1">
    <citation type="submission" date="2020-08" db="EMBL/GenBank/DDBJ databases">
        <title>Plant Genome Project.</title>
        <authorList>
            <person name="Zhang R.-G."/>
        </authorList>
    </citation>
    <scope>NUCLEOTIDE SEQUENCE [LARGE SCALE GENOMIC DNA]</scope>
    <source>
        <tissue evidence="4">Rhizome</tissue>
    </source>
</reference>
<dbReference type="PROSITE" id="PS51897">
    <property type="entry name" value="ANNEXIN_2"/>
    <property type="match status" value="1"/>
</dbReference>
<name>A0A8J5G7K9_ZINOF</name>
<dbReference type="SUPFAM" id="SSF47874">
    <property type="entry name" value="Annexin"/>
    <property type="match status" value="1"/>
</dbReference>
<dbReference type="Gene3D" id="1.10.220.10">
    <property type="entry name" value="Annexin"/>
    <property type="match status" value="1"/>
</dbReference>